<evidence type="ECO:0000256" key="8">
    <source>
        <dbReference type="NCBIfam" id="TIGR03303"/>
    </source>
</evidence>
<dbReference type="InterPro" id="IPR010827">
    <property type="entry name" value="BamA/TamA_POTRA"/>
</dbReference>
<dbReference type="PROSITE" id="PS51779">
    <property type="entry name" value="POTRA"/>
    <property type="match status" value="2"/>
</dbReference>
<evidence type="ECO:0000256" key="1">
    <source>
        <dbReference type="ARBA" id="ARBA00004370"/>
    </source>
</evidence>
<protein>
    <recommendedName>
        <fullName evidence="8">Outer membrane protein assembly factor BamA</fullName>
    </recommendedName>
</protein>
<evidence type="ECO:0000313" key="10">
    <source>
        <dbReference type="EMBL" id="MBU2690272.1"/>
    </source>
</evidence>
<keyword evidence="7" id="KW-0998">Cell outer membrane</keyword>
<evidence type="ECO:0000256" key="2">
    <source>
        <dbReference type="ARBA" id="ARBA00022452"/>
    </source>
</evidence>
<evidence type="ECO:0000256" key="5">
    <source>
        <dbReference type="ARBA" id="ARBA00022737"/>
    </source>
</evidence>
<organism evidence="10 11">
    <name type="scientific">Eiseniibacteriota bacterium</name>
    <dbReference type="NCBI Taxonomy" id="2212470"/>
    <lineage>
        <taxon>Bacteria</taxon>
        <taxon>Candidatus Eiseniibacteriota</taxon>
    </lineage>
</organism>
<evidence type="ECO:0000256" key="7">
    <source>
        <dbReference type="ARBA" id="ARBA00023237"/>
    </source>
</evidence>
<keyword evidence="3" id="KW-0812">Transmembrane</keyword>
<dbReference type="PANTHER" id="PTHR12815">
    <property type="entry name" value="SORTING AND ASSEMBLY MACHINERY SAMM50 PROTEIN FAMILY MEMBER"/>
    <property type="match status" value="1"/>
</dbReference>
<dbReference type="Pfam" id="PF07244">
    <property type="entry name" value="POTRA"/>
    <property type="match status" value="4"/>
</dbReference>
<dbReference type="PANTHER" id="PTHR12815:SF47">
    <property type="entry name" value="TRANSLOCATION AND ASSEMBLY MODULE SUBUNIT TAMA"/>
    <property type="match status" value="1"/>
</dbReference>
<evidence type="ECO:0000256" key="6">
    <source>
        <dbReference type="ARBA" id="ARBA00023136"/>
    </source>
</evidence>
<dbReference type="Gene3D" id="3.10.20.310">
    <property type="entry name" value="membrane protein fhac"/>
    <property type="match status" value="5"/>
</dbReference>
<comment type="caution">
    <text evidence="10">The sequence shown here is derived from an EMBL/GenBank/DDBJ whole genome shotgun (WGS) entry which is preliminary data.</text>
</comment>
<feature type="domain" description="POTRA" evidence="9">
    <location>
        <begin position="95"/>
        <end position="171"/>
    </location>
</feature>
<evidence type="ECO:0000259" key="9">
    <source>
        <dbReference type="PROSITE" id="PS51779"/>
    </source>
</evidence>
<gene>
    <name evidence="10" type="primary">bamA</name>
    <name evidence="10" type="ORF">KJ970_05030</name>
</gene>
<keyword evidence="2" id="KW-1134">Transmembrane beta strand</keyword>
<dbReference type="Gene3D" id="2.40.160.50">
    <property type="entry name" value="membrane protein fhac: a member of the omp85/tpsb transporter family"/>
    <property type="match status" value="1"/>
</dbReference>
<evidence type="ECO:0000256" key="3">
    <source>
        <dbReference type="ARBA" id="ARBA00022692"/>
    </source>
</evidence>
<feature type="domain" description="POTRA" evidence="9">
    <location>
        <begin position="174"/>
        <end position="258"/>
    </location>
</feature>
<name>A0A948RVK1_UNCEI</name>
<dbReference type="PIRSF" id="PIRSF006076">
    <property type="entry name" value="OM_assembly_OMP85"/>
    <property type="match status" value="1"/>
</dbReference>
<dbReference type="AlphaFoldDB" id="A0A948RVK1"/>
<evidence type="ECO:0000256" key="4">
    <source>
        <dbReference type="ARBA" id="ARBA00022729"/>
    </source>
</evidence>
<keyword evidence="5" id="KW-0677">Repeat</keyword>
<dbReference type="NCBIfam" id="TIGR03303">
    <property type="entry name" value="OM_YaeT"/>
    <property type="match status" value="1"/>
</dbReference>
<accession>A0A948RVK1</accession>
<sequence length="753" mass="85146">MLLLLAGGMPPVGADEPAAAAETIVAMNFMGLASVDSSDVLLRLKLKEGEILDKDKMSESVRALYGMRVFSKIDVQTEPVPPDGVRITWIFEERPRVLSVGFQGYDHLGEADLKEKITLRKGRLLDKKTLEQDRKTLEEEYRNEGFPQAKVEVETQLSDDGVAVTYKIDEGKRSKIRKITFKGNVEMSDDELRGKLKLKKKALFRRGRYSSEKLEEDKERIVEFYKNEGFKDARILGATTTYSKNGEDLAIEFEVEEGPLYVFGDAVWEGSTVFDKDFLNIIAQIRRGDTFSQEKLENAVGQGYSVYTEKGYLVGLYIDPELSTHADTVDVTFRVKEGEPSNVYEVSILGNVRTREYVIRRELSIAPGDLLRRSVLLRSQRDVMALGFFEDIQIDYGPSGIGSDISVSFKVKERSTGTASAGAGYSSDTGLTGFVDLGHNNLFGRGQSVQIHLERGGKRRNYNFSFTEPWLYGRPTTLGLQVFNTQRTLDLYTEERKGGNVRIGRPWFYKWPDYTRVYLGYTLEDLKFSDMEDLDDSSRKYLTSGAGTSSQISLTFVRSSTDNPFYPTLGSVARWSTEIAGGPLSGDLNYVKSTWDLKQYFVPFWKPTVMLRYKLGHLAGFTTDEHIPGNETFRLGGTTFEHLRGYDDFYVVPEENVYYTSSGNEIRFPGGKFMFTFTAEYQFPIVSPLHGLLFFDAGNTWNTVEDFNLSHLKKSLGLGMRLEIPMLGQVGLDYAYNIEKGRFRTHLILGPSF</sequence>
<proteinExistence type="predicted"/>
<dbReference type="EMBL" id="JAHJDP010000028">
    <property type="protein sequence ID" value="MBU2690272.1"/>
    <property type="molecule type" value="Genomic_DNA"/>
</dbReference>
<reference evidence="10" key="1">
    <citation type="submission" date="2021-05" db="EMBL/GenBank/DDBJ databases">
        <title>Energy efficiency and biological interactions define the core microbiome of deep oligotrophic groundwater.</title>
        <authorList>
            <person name="Mehrshad M."/>
            <person name="Lopez-Fernandez M."/>
            <person name="Bell E."/>
            <person name="Bernier-Latmani R."/>
            <person name="Bertilsson S."/>
            <person name="Dopson M."/>
        </authorList>
    </citation>
    <scope>NUCLEOTIDE SEQUENCE</scope>
    <source>
        <strain evidence="10">Modern_marine.mb.64</strain>
    </source>
</reference>
<dbReference type="GO" id="GO:0009279">
    <property type="term" value="C:cell outer membrane"/>
    <property type="evidence" value="ECO:0007669"/>
    <property type="project" value="UniProtKB-UniRule"/>
</dbReference>
<dbReference type="Proteomes" id="UP000777784">
    <property type="component" value="Unassembled WGS sequence"/>
</dbReference>
<dbReference type="InterPro" id="IPR023707">
    <property type="entry name" value="OM_assembly_BamA"/>
</dbReference>
<dbReference type="InterPro" id="IPR000184">
    <property type="entry name" value="Bac_surfAg_D15"/>
</dbReference>
<comment type="subcellular location">
    <subcellularLocation>
        <location evidence="1">Membrane</location>
    </subcellularLocation>
</comment>
<dbReference type="InterPro" id="IPR034746">
    <property type="entry name" value="POTRA"/>
</dbReference>
<keyword evidence="6" id="KW-0472">Membrane</keyword>
<dbReference type="GO" id="GO:0071709">
    <property type="term" value="P:membrane assembly"/>
    <property type="evidence" value="ECO:0007669"/>
    <property type="project" value="InterPro"/>
</dbReference>
<keyword evidence="4" id="KW-0732">Signal</keyword>
<dbReference type="Pfam" id="PF01103">
    <property type="entry name" value="Omp85"/>
    <property type="match status" value="1"/>
</dbReference>
<dbReference type="InterPro" id="IPR039910">
    <property type="entry name" value="D15-like"/>
</dbReference>
<evidence type="ECO:0000313" key="11">
    <source>
        <dbReference type="Proteomes" id="UP000777784"/>
    </source>
</evidence>